<dbReference type="InterPro" id="IPR004864">
    <property type="entry name" value="LEA_2"/>
</dbReference>
<evidence type="ECO:0000256" key="4">
    <source>
        <dbReference type="ARBA" id="ARBA00023136"/>
    </source>
</evidence>
<dbReference type="GO" id="GO:0016020">
    <property type="term" value="C:membrane"/>
    <property type="evidence" value="ECO:0007669"/>
    <property type="project" value="UniProtKB-SubCell"/>
</dbReference>
<reference evidence="8 9" key="1">
    <citation type="journal article" date="2016" name="Sci. Rep.">
        <title>The Dendrobium catenatum Lindl. genome sequence provides insights into polysaccharide synthase, floral development and adaptive evolution.</title>
        <authorList>
            <person name="Zhang G.Q."/>
            <person name="Xu Q."/>
            <person name="Bian C."/>
            <person name="Tsai W.C."/>
            <person name="Yeh C.M."/>
            <person name="Liu K.W."/>
            <person name="Yoshida K."/>
            <person name="Zhang L.S."/>
            <person name="Chang S.B."/>
            <person name="Chen F."/>
            <person name="Shi Y."/>
            <person name="Su Y.Y."/>
            <person name="Zhang Y.Q."/>
            <person name="Chen L.J."/>
            <person name="Yin Y."/>
            <person name="Lin M."/>
            <person name="Huang H."/>
            <person name="Deng H."/>
            <person name="Wang Z.W."/>
            <person name="Zhu S.L."/>
            <person name="Zhao X."/>
            <person name="Deng C."/>
            <person name="Niu S.C."/>
            <person name="Huang J."/>
            <person name="Wang M."/>
            <person name="Liu G.H."/>
            <person name="Yang H.J."/>
            <person name="Xiao X.J."/>
            <person name="Hsiao Y.Y."/>
            <person name="Wu W.L."/>
            <person name="Chen Y.Y."/>
            <person name="Mitsuda N."/>
            <person name="Ohme-Takagi M."/>
            <person name="Luo Y.B."/>
            <person name="Van de Peer Y."/>
            <person name="Liu Z.J."/>
        </authorList>
    </citation>
    <scope>NUCLEOTIDE SEQUENCE [LARGE SCALE GENOMIC DNA]</scope>
    <source>
        <tissue evidence="8">The whole plant</tissue>
    </source>
</reference>
<dbReference type="PANTHER" id="PTHR31234:SF4">
    <property type="entry name" value="EXPRESSED PROTEIN"/>
    <property type="match status" value="1"/>
</dbReference>
<dbReference type="EMBL" id="KZ502422">
    <property type="protein sequence ID" value="PKU79735.1"/>
    <property type="molecule type" value="Genomic_DNA"/>
</dbReference>
<sequence length="262" mass="29015">MGVSPDASSEQFRPFLPSPPQPEPPAPTFGFPVPSPLHDNPPAYLLLPVYPLQRRRRRRCCCIRVLSASSFLIAGFFFILLLASAILLLWPSNPELSVVRLRLNRFRVTPLPAVSIQIAIGLEIKIRNPDFLAIDYSSVVSSIFYRGELLGSVTSAGGRVEARKVSYVDADLHVDGVRVLENAIYLIGDVAKGSVEIDTVTEAQGWLRLFFFDLPIKVDAFLVSSLRSVVFSLPKILDTWNPGIYVDKDGDNKSQSICCKLL</sequence>
<feature type="compositionally biased region" description="Polar residues" evidence="5">
    <location>
        <begin position="1"/>
        <end position="11"/>
    </location>
</feature>
<evidence type="ECO:0000256" key="5">
    <source>
        <dbReference type="SAM" id="MobiDB-lite"/>
    </source>
</evidence>
<feature type="compositionally biased region" description="Pro residues" evidence="5">
    <location>
        <begin position="16"/>
        <end position="27"/>
    </location>
</feature>
<reference evidence="8 9" key="2">
    <citation type="journal article" date="2017" name="Nature">
        <title>The Apostasia genome and the evolution of orchids.</title>
        <authorList>
            <person name="Zhang G.Q."/>
            <person name="Liu K.W."/>
            <person name="Li Z."/>
            <person name="Lohaus R."/>
            <person name="Hsiao Y.Y."/>
            <person name="Niu S.C."/>
            <person name="Wang J.Y."/>
            <person name="Lin Y.C."/>
            <person name="Xu Q."/>
            <person name="Chen L.J."/>
            <person name="Yoshida K."/>
            <person name="Fujiwara S."/>
            <person name="Wang Z.W."/>
            <person name="Zhang Y.Q."/>
            <person name="Mitsuda N."/>
            <person name="Wang M."/>
            <person name="Liu G.H."/>
            <person name="Pecoraro L."/>
            <person name="Huang H.X."/>
            <person name="Xiao X.J."/>
            <person name="Lin M."/>
            <person name="Wu X.Y."/>
            <person name="Wu W.L."/>
            <person name="Chen Y.Y."/>
            <person name="Chang S.B."/>
            <person name="Sakamoto S."/>
            <person name="Ohme-Takagi M."/>
            <person name="Yagi M."/>
            <person name="Zeng S.J."/>
            <person name="Shen C.Y."/>
            <person name="Yeh C.M."/>
            <person name="Luo Y.B."/>
            <person name="Tsai W.C."/>
            <person name="Van de Peer Y."/>
            <person name="Liu Z.J."/>
        </authorList>
    </citation>
    <scope>NUCLEOTIDE SEQUENCE [LARGE SCALE GENOMIC DNA]</scope>
    <source>
        <tissue evidence="8">The whole plant</tissue>
    </source>
</reference>
<evidence type="ECO:0000256" key="2">
    <source>
        <dbReference type="ARBA" id="ARBA00022692"/>
    </source>
</evidence>
<dbReference type="Proteomes" id="UP000233837">
    <property type="component" value="Unassembled WGS sequence"/>
</dbReference>
<feature type="domain" description="Late embryogenesis abundant protein LEA-2 subgroup" evidence="7">
    <location>
        <begin position="124"/>
        <end position="218"/>
    </location>
</feature>
<dbReference type="Pfam" id="PF03168">
    <property type="entry name" value="LEA_2"/>
    <property type="match status" value="1"/>
</dbReference>
<evidence type="ECO:0000313" key="9">
    <source>
        <dbReference type="Proteomes" id="UP000233837"/>
    </source>
</evidence>
<dbReference type="InterPro" id="IPR044839">
    <property type="entry name" value="NDR1-like"/>
</dbReference>
<comment type="subcellular location">
    <subcellularLocation>
        <location evidence="1">Membrane</location>
        <topology evidence="1">Single-pass membrane protein</topology>
    </subcellularLocation>
</comment>
<feature type="transmembrane region" description="Helical" evidence="6">
    <location>
        <begin position="65"/>
        <end position="90"/>
    </location>
</feature>
<evidence type="ECO:0000313" key="8">
    <source>
        <dbReference type="EMBL" id="PKU79735.1"/>
    </source>
</evidence>
<dbReference type="PANTHER" id="PTHR31234">
    <property type="entry name" value="LATE EMBRYOGENESIS ABUNDANT (LEA) HYDROXYPROLINE-RICH GLYCOPROTEIN FAMILY"/>
    <property type="match status" value="1"/>
</dbReference>
<keyword evidence="4 6" id="KW-0472">Membrane</keyword>
<protein>
    <recommendedName>
        <fullName evidence="7">Late embryogenesis abundant protein LEA-2 subgroup domain-containing protein</fullName>
    </recommendedName>
</protein>
<feature type="region of interest" description="Disordered" evidence="5">
    <location>
        <begin position="1"/>
        <end position="32"/>
    </location>
</feature>
<evidence type="ECO:0000256" key="3">
    <source>
        <dbReference type="ARBA" id="ARBA00022989"/>
    </source>
</evidence>
<dbReference type="SUPFAM" id="SSF117070">
    <property type="entry name" value="LEA14-like"/>
    <property type="match status" value="1"/>
</dbReference>
<gene>
    <name evidence="8" type="ORF">MA16_Dca010963</name>
</gene>
<keyword evidence="9" id="KW-1185">Reference proteome</keyword>
<proteinExistence type="predicted"/>
<dbReference type="GO" id="GO:0098542">
    <property type="term" value="P:defense response to other organism"/>
    <property type="evidence" value="ECO:0007669"/>
    <property type="project" value="InterPro"/>
</dbReference>
<evidence type="ECO:0000256" key="6">
    <source>
        <dbReference type="SAM" id="Phobius"/>
    </source>
</evidence>
<evidence type="ECO:0000259" key="7">
    <source>
        <dbReference type="Pfam" id="PF03168"/>
    </source>
</evidence>
<accession>A0A2I0WVP3</accession>
<organism evidence="8 9">
    <name type="scientific">Dendrobium catenatum</name>
    <dbReference type="NCBI Taxonomy" id="906689"/>
    <lineage>
        <taxon>Eukaryota</taxon>
        <taxon>Viridiplantae</taxon>
        <taxon>Streptophyta</taxon>
        <taxon>Embryophyta</taxon>
        <taxon>Tracheophyta</taxon>
        <taxon>Spermatophyta</taxon>
        <taxon>Magnoliopsida</taxon>
        <taxon>Liliopsida</taxon>
        <taxon>Asparagales</taxon>
        <taxon>Orchidaceae</taxon>
        <taxon>Epidendroideae</taxon>
        <taxon>Malaxideae</taxon>
        <taxon>Dendrobiinae</taxon>
        <taxon>Dendrobium</taxon>
    </lineage>
</organism>
<dbReference type="AlphaFoldDB" id="A0A2I0WVP3"/>
<keyword evidence="3 6" id="KW-1133">Transmembrane helix</keyword>
<evidence type="ECO:0000256" key="1">
    <source>
        <dbReference type="ARBA" id="ARBA00004167"/>
    </source>
</evidence>
<keyword evidence="2 6" id="KW-0812">Transmembrane</keyword>
<name>A0A2I0WVP3_9ASPA</name>